<dbReference type="AlphaFoldDB" id="A0A0D7CPD6"/>
<dbReference type="EMBL" id="JRKI01000015">
    <property type="protein sequence ID" value="KIZ17916.1"/>
    <property type="molecule type" value="Genomic_DNA"/>
</dbReference>
<protein>
    <recommendedName>
        <fullName evidence="3">Short-chain dehydrogenase</fullName>
    </recommendedName>
</protein>
<evidence type="ECO:0008006" key="3">
    <source>
        <dbReference type="Google" id="ProtNLM"/>
    </source>
</evidence>
<sequence>MARRSAADGLRVVLGDVEEEPLRAAADALRADGAEVLARTVDVGVREEVAAFADAAFVAFGAVHVLCEVAFTPVEQVADCVAEGIAAGRFWLLPASEHTDRQIRARAQSMLERADPAHLERFILDTDD</sequence>
<name>A0A0D7CPD6_9ACTN</name>
<evidence type="ECO:0000313" key="1">
    <source>
        <dbReference type="EMBL" id="KIZ17916.1"/>
    </source>
</evidence>
<dbReference type="Proteomes" id="UP000032458">
    <property type="component" value="Unassembled WGS sequence"/>
</dbReference>
<proteinExistence type="predicted"/>
<comment type="caution">
    <text evidence="1">The sequence shown here is derived from an EMBL/GenBank/DDBJ whole genome shotgun (WGS) entry which is preliminary data.</text>
</comment>
<keyword evidence="2" id="KW-1185">Reference proteome</keyword>
<gene>
    <name evidence="1" type="ORF">SNA_11030</name>
</gene>
<reference evidence="1 2" key="1">
    <citation type="submission" date="2014-09" db="EMBL/GenBank/DDBJ databases">
        <title>Draft genome sequence of Streptomyces natalensis ATCC 27448, producer of the antifungal pimaricin.</title>
        <authorList>
            <person name="Mendes M.V."/>
            <person name="Beites T."/>
            <person name="Pires S."/>
            <person name="Santos C.L."/>
            <person name="Moradas-Ferreira P."/>
        </authorList>
    </citation>
    <scope>NUCLEOTIDE SEQUENCE [LARGE SCALE GENOMIC DNA]</scope>
    <source>
        <strain evidence="1 2">ATCC 27448</strain>
    </source>
</reference>
<dbReference type="InterPro" id="IPR036291">
    <property type="entry name" value="NAD(P)-bd_dom_sf"/>
</dbReference>
<dbReference type="PATRIC" id="fig|1240678.4.peg.2310"/>
<accession>A0A0D7CPD6</accession>
<organism evidence="1 2">
    <name type="scientific">Streptomyces natalensis ATCC 27448</name>
    <dbReference type="NCBI Taxonomy" id="1240678"/>
    <lineage>
        <taxon>Bacteria</taxon>
        <taxon>Bacillati</taxon>
        <taxon>Actinomycetota</taxon>
        <taxon>Actinomycetes</taxon>
        <taxon>Kitasatosporales</taxon>
        <taxon>Streptomycetaceae</taxon>
        <taxon>Streptomyces</taxon>
    </lineage>
</organism>
<dbReference type="InterPro" id="IPR002347">
    <property type="entry name" value="SDR_fam"/>
</dbReference>
<evidence type="ECO:0000313" key="2">
    <source>
        <dbReference type="Proteomes" id="UP000032458"/>
    </source>
</evidence>
<dbReference type="Gene3D" id="3.40.50.720">
    <property type="entry name" value="NAD(P)-binding Rossmann-like Domain"/>
    <property type="match status" value="1"/>
</dbReference>
<dbReference type="SUPFAM" id="SSF51735">
    <property type="entry name" value="NAD(P)-binding Rossmann-fold domains"/>
    <property type="match status" value="1"/>
</dbReference>
<dbReference type="Pfam" id="PF00106">
    <property type="entry name" value="adh_short"/>
    <property type="match status" value="1"/>
</dbReference>